<evidence type="ECO:0000256" key="1">
    <source>
        <dbReference type="ARBA" id="ARBA00006547"/>
    </source>
</evidence>
<dbReference type="Gene3D" id="2.40.128.150">
    <property type="entry name" value="Cysteine proteinases"/>
    <property type="match status" value="1"/>
</dbReference>
<sequence>MNLDAYLERIGYDGPVAPTTDALQAIAFKHATTIPFENLAPFLGLSVDLSPDALERKLVSQRRGGYCFEHNLLLWQALTAIGFDVSGLAARVLWNGPDDRITPRSHMLLRIAGEEGALLVDVGFGGMTPTGVLALRADVEQSTPHEPFRLIQRDGDWWMQAKVGEGWPTLYRFDLQRQHPVDYEAPNHYLSTNPVSHFTSGLTVARPVPGGRHALRNRELAFHPLDGASERRTLRDVDEMLDVLDGTFGIEPPDVPQLRPRLATLFTG</sequence>
<dbReference type="Gene3D" id="3.30.2140.10">
    <property type="entry name" value="Arylamine N-acetyltransferase"/>
    <property type="match status" value="1"/>
</dbReference>
<dbReference type="EMBL" id="JASGBI010000001">
    <property type="protein sequence ID" value="MDI9240004.1"/>
    <property type="molecule type" value="Genomic_DNA"/>
</dbReference>
<proteinExistence type="inferred from homology"/>
<reference evidence="3 4" key="1">
    <citation type="submission" date="2023-05" db="EMBL/GenBank/DDBJ databases">
        <title>Lysobacter sp. strain LF1 Genome sequencing and assembly.</title>
        <authorList>
            <person name="Jung Y."/>
        </authorList>
    </citation>
    <scope>NUCLEOTIDE SEQUENCE [LARGE SCALE GENOMIC DNA]</scope>
    <source>
        <strain evidence="3 4">LF1</strain>
    </source>
</reference>
<protein>
    <submittedName>
        <fullName evidence="3">Arylamine N-acetyltransferase</fullName>
    </submittedName>
</protein>
<dbReference type="InterPro" id="IPR038765">
    <property type="entry name" value="Papain-like_cys_pep_sf"/>
</dbReference>
<evidence type="ECO:0000313" key="4">
    <source>
        <dbReference type="Proteomes" id="UP001321580"/>
    </source>
</evidence>
<dbReference type="PRINTS" id="PR01543">
    <property type="entry name" value="ANATRNSFRASE"/>
</dbReference>
<dbReference type="SUPFAM" id="SSF54001">
    <property type="entry name" value="Cysteine proteinases"/>
    <property type="match status" value="1"/>
</dbReference>
<dbReference type="Proteomes" id="UP001321580">
    <property type="component" value="Unassembled WGS sequence"/>
</dbReference>
<comment type="caution">
    <text evidence="3">The sequence shown here is derived from an EMBL/GenBank/DDBJ whole genome shotgun (WGS) entry which is preliminary data.</text>
</comment>
<dbReference type="PANTHER" id="PTHR11786">
    <property type="entry name" value="N-HYDROXYARYLAMINE O-ACETYLTRANSFERASE"/>
    <property type="match status" value="1"/>
</dbReference>
<dbReference type="Pfam" id="PF00797">
    <property type="entry name" value="Acetyltransf_2"/>
    <property type="match status" value="1"/>
</dbReference>
<evidence type="ECO:0000256" key="2">
    <source>
        <dbReference type="RuleBase" id="RU003452"/>
    </source>
</evidence>
<name>A0ABT6XIV7_9GAMM</name>
<gene>
    <name evidence="3" type="ORF">QLQ15_13910</name>
</gene>
<dbReference type="RefSeq" id="WP_283213364.1">
    <property type="nucleotide sequence ID" value="NZ_JASGBI010000001.1"/>
</dbReference>
<dbReference type="InterPro" id="IPR001447">
    <property type="entry name" value="Arylamine_N-AcTrfase"/>
</dbReference>
<organism evidence="3 4">
    <name type="scientific">Lysobacter stagni</name>
    <dbReference type="NCBI Taxonomy" id="3045172"/>
    <lineage>
        <taxon>Bacteria</taxon>
        <taxon>Pseudomonadati</taxon>
        <taxon>Pseudomonadota</taxon>
        <taxon>Gammaproteobacteria</taxon>
        <taxon>Lysobacterales</taxon>
        <taxon>Lysobacteraceae</taxon>
        <taxon>Lysobacter</taxon>
    </lineage>
</organism>
<evidence type="ECO:0000313" key="3">
    <source>
        <dbReference type="EMBL" id="MDI9240004.1"/>
    </source>
</evidence>
<accession>A0ABT6XIV7</accession>
<dbReference type="PANTHER" id="PTHR11786:SF0">
    <property type="entry name" value="ARYLAMINE N-ACETYLTRANSFERASE 4-RELATED"/>
    <property type="match status" value="1"/>
</dbReference>
<keyword evidence="4" id="KW-1185">Reference proteome</keyword>
<comment type="similarity">
    <text evidence="1 2">Belongs to the arylamine N-acetyltransferase family.</text>
</comment>